<evidence type="ECO:0000313" key="2">
    <source>
        <dbReference type="EMBL" id="QOT80665.1"/>
    </source>
</evidence>
<dbReference type="PIRSF" id="PIRSF017082">
    <property type="entry name" value="YflP"/>
    <property type="match status" value="1"/>
</dbReference>
<evidence type="ECO:0000256" key="1">
    <source>
        <dbReference type="ARBA" id="ARBA00006987"/>
    </source>
</evidence>
<dbReference type="SUPFAM" id="SSF53850">
    <property type="entry name" value="Periplasmic binding protein-like II"/>
    <property type="match status" value="1"/>
</dbReference>
<sequence>MTHPFTRRAIAGLLLPVLALAAIPASLARAADTGDYPAKPVRVVVPFPAGSGTDSSARFIAEAVTGQTSKSVVVDNRPGANGFIAAQAVATAPADGYTMLVTTNTTHAANASLFKKLPYDPVKDFAPVSLIAKSGLVLVVPPDSPVHTVAELTALAKTTSGKLTFASGSSSTRIASELYKMMAGVQALHVPYKGVPVALTDLMGHQVDFMISDISPAMTLIQGGKLRAIAVTTAQRHPVLKDVPTMAESGLPGYEMVAWSAAFFPAATPRPVVERMNQMVRKGLTDARAAEYFSRTGGEPAPSTPDELAAFVRSETQKWAKVIKAAGIEPE</sequence>
<dbReference type="Gene3D" id="3.40.190.10">
    <property type="entry name" value="Periplasmic binding protein-like II"/>
    <property type="match status" value="1"/>
</dbReference>
<protein>
    <submittedName>
        <fullName evidence="2">Tripartite tricarboxylate transporter substrate binding protein</fullName>
    </submittedName>
</protein>
<dbReference type="EMBL" id="CP062804">
    <property type="protein sequence ID" value="QOT80665.1"/>
    <property type="molecule type" value="Genomic_DNA"/>
</dbReference>
<dbReference type="InterPro" id="IPR042100">
    <property type="entry name" value="Bug_dom1"/>
</dbReference>
<dbReference type="Proteomes" id="UP000397656">
    <property type="component" value="Chromosome 2"/>
</dbReference>
<dbReference type="PANTHER" id="PTHR42928:SF5">
    <property type="entry name" value="BLR1237 PROTEIN"/>
    <property type="match status" value="1"/>
</dbReference>
<dbReference type="Pfam" id="PF03401">
    <property type="entry name" value="TctC"/>
    <property type="match status" value="1"/>
</dbReference>
<gene>
    <name evidence="2" type="ORF">F7R26_024880</name>
</gene>
<dbReference type="GeneID" id="98404177"/>
<reference evidence="2 3" key="1">
    <citation type="submission" date="2020-10" db="EMBL/GenBank/DDBJ databases">
        <title>Complete genome sequence of Cupriavidus basilensis CCUG 49340T.</title>
        <authorList>
            <person name="Salva-Serra F."/>
            <person name="Donoso R.A."/>
            <person name="Cho K.H."/>
            <person name="Yoo J.A."/>
            <person name="Lee K."/>
            <person name="Yoon S.-H."/>
            <person name="Perez-Pantoja D."/>
            <person name="Moore E.R.B."/>
        </authorList>
    </citation>
    <scope>NUCLEOTIDE SEQUENCE [LARGE SCALE GENOMIC DNA]</scope>
    <source>
        <strain evidence="3">CCUG 49340</strain>
    </source>
</reference>
<dbReference type="CDD" id="cd07012">
    <property type="entry name" value="PBP2_Bug_TTT"/>
    <property type="match status" value="1"/>
</dbReference>
<dbReference type="PANTHER" id="PTHR42928">
    <property type="entry name" value="TRICARBOXYLATE-BINDING PROTEIN"/>
    <property type="match status" value="1"/>
</dbReference>
<dbReference type="InterPro" id="IPR005064">
    <property type="entry name" value="BUG"/>
</dbReference>
<comment type="similarity">
    <text evidence="1">Belongs to the UPF0065 (bug) family.</text>
</comment>
<organism evidence="2 3">
    <name type="scientific">Cupriavidus basilensis</name>
    <dbReference type="NCBI Taxonomy" id="68895"/>
    <lineage>
        <taxon>Bacteria</taxon>
        <taxon>Pseudomonadati</taxon>
        <taxon>Pseudomonadota</taxon>
        <taxon>Betaproteobacteria</taxon>
        <taxon>Burkholderiales</taxon>
        <taxon>Burkholderiaceae</taxon>
        <taxon>Cupriavidus</taxon>
    </lineage>
</organism>
<evidence type="ECO:0000313" key="3">
    <source>
        <dbReference type="Proteomes" id="UP000397656"/>
    </source>
</evidence>
<dbReference type="AlphaFoldDB" id="A0A643FSG4"/>
<proteinExistence type="inferred from homology"/>
<dbReference type="Gene3D" id="3.40.190.150">
    <property type="entry name" value="Bordetella uptake gene, domain 1"/>
    <property type="match status" value="1"/>
</dbReference>
<name>A0A643FSG4_9BURK</name>
<accession>A0A643FSG4</accession>
<dbReference type="RefSeq" id="WP_150987057.1">
    <property type="nucleotide sequence ID" value="NZ_CP062804.1"/>
</dbReference>